<evidence type="ECO:0000313" key="3">
    <source>
        <dbReference type="Proteomes" id="UP001521116"/>
    </source>
</evidence>
<evidence type="ECO:0000256" key="1">
    <source>
        <dbReference type="SAM" id="SignalP"/>
    </source>
</evidence>
<proteinExistence type="predicted"/>
<dbReference type="Proteomes" id="UP001521116">
    <property type="component" value="Unassembled WGS sequence"/>
</dbReference>
<sequence>MHSTLFALFAFTSTAFTASIPRAASELKPFEISGLNFTQSAGSDTAAVRFYVNDLNTNDLTICGDDDVLPNQLRFCNGIPQYVFGADFKTLAVSWLWLPDGVQNHTAASVTTDIALNCVDDSSEQGKKQCHADTIRVVPTIVAP</sequence>
<accession>A0ABR3TE17</accession>
<evidence type="ECO:0000313" key="2">
    <source>
        <dbReference type="EMBL" id="KAL1637757.1"/>
    </source>
</evidence>
<evidence type="ECO:0008006" key="4">
    <source>
        <dbReference type="Google" id="ProtNLM"/>
    </source>
</evidence>
<keyword evidence="3" id="KW-1185">Reference proteome</keyword>
<gene>
    <name evidence="2" type="ORF">SLS56_000312</name>
</gene>
<reference evidence="2 3" key="1">
    <citation type="submission" date="2024-02" db="EMBL/GenBank/DDBJ databases">
        <title>De novo assembly and annotation of 12 fungi associated with fruit tree decline syndrome in Ontario, Canada.</title>
        <authorList>
            <person name="Sulman M."/>
            <person name="Ellouze W."/>
            <person name="Ilyukhin E."/>
        </authorList>
    </citation>
    <scope>NUCLEOTIDE SEQUENCE [LARGE SCALE GENOMIC DNA]</scope>
    <source>
        <strain evidence="2 3">M1-105</strain>
    </source>
</reference>
<dbReference type="EMBL" id="JAJVDC020000002">
    <property type="protein sequence ID" value="KAL1637757.1"/>
    <property type="molecule type" value="Genomic_DNA"/>
</dbReference>
<feature type="chain" id="PRO_5046190607" description="AA1-like domain-containing protein" evidence="1">
    <location>
        <begin position="18"/>
        <end position="144"/>
    </location>
</feature>
<organism evidence="2 3">
    <name type="scientific">Neofusicoccum ribis</name>
    <dbReference type="NCBI Taxonomy" id="45134"/>
    <lineage>
        <taxon>Eukaryota</taxon>
        <taxon>Fungi</taxon>
        <taxon>Dikarya</taxon>
        <taxon>Ascomycota</taxon>
        <taxon>Pezizomycotina</taxon>
        <taxon>Dothideomycetes</taxon>
        <taxon>Dothideomycetes incertae sedis</taxon>
        <taxon>Botryosphaeriales</taxon>
        <taxon>Botryosphaeriaceae</taxon>
        <taxon>Neofusicoccum</taxon>
    </lineage>
</organism>
<feature type="signal peptide" evidence="1">
    <location>
        <begin position="1"/>
        <end position="17"/>
    </location>
</feature>
<name>A0ABR3TE17_9PEZI</name>
<comment type="caution">
    <text evidence="2">The sequence shown here is derived from an EMBL/GenBank/DDBJ whole genome shotgun (WGS) entry which is preliminary data.</text>
</comment>
<keyword evidence="1" id="KW-0732">Signal</keyword>
<protein>
    <recommendedName>
        <fullName evidence="4">AA1-like domain-containing protein</fullName>
    </recommendedName>
</protein>